<dbReference type="PROSITE" id="PS50041">
    <property type="entry name" value="C_TYPE_LECTIN_2"/>
    <property type="match status" value="1"/>
</dbReference>
<dbReference type="Proteomes" id="UP000694621">
    <property type="component" value="Unplaced"/>
</dbReference>
<sequence length="167" mass="19227">MQSGKHGKDLVAVTIKLTSSYSQLFPSGPAGSLRQYCFVNEPKRWAEAQSYCRSNHTDLATVDNMNDLRKLLESAKGTYSGSAWIGLYDDPGHSWRWSLDDPQFYKEGEREFRRWNGHPLNECGIVCALMLLNTHPLYEGKWIEKSCAEEHQFICYKGKRNPRKVCF</sequence>
<name>A0A8B9KLR6_ASTMX</name>
<dbReference type="InterPro" id="IPR016187">
    <property type="entry name" value="CTDL_fold"/>
</dbReference>
<dbReference type="Pfam" id="PF00059">
    <property type="entry name" value="Lectin_C"/>
    <property type="match status" value="1"/>
</dbReference>
<reference evidence="2" key="1">
    <citation type="submission" date="2025-08" db="UniProtKB">
        <authorList>
            <consortium name="Ensembl"/>
        </authorList>
    </citation>
    <scope>IDENTIFICATION</scope>
</reference>
<dbReference type="SUPFAM" id="SSF56436">
    <property type="entry name" value="C-type lectin-like"/>
    <property type="match status" value="1"/>
</dbReference>
<proteinExistence type="predicted"/>
<dbReference type="InterPro" id="IPR001304">
    <property type="entry name" value="C-type_lectin-like"/>
</dbReference>
<evidence type="ECO:0000259" key="1">
    <source>
        <dbReference type="PROSITE" id="PS50041"/>
    </source>
</evidence>
<dbReference type="SMART" id="SM00034">
    <property type="entry name" value="CLECT"/>
    <property type="match status" value="1"/>
</dbReference>
<accession>A0A8B9KLR6</accession>
<evidence type="ECO:0000313" key="3">
    <source>
        <dbReference type="Proteomes" id="UP000694621"/>
    </source>
</evidence>
<dbReference type="AlphaFoldDB" id="A0A8B9KLR6"/>
<dbReference type="Gene3D" id="3.10.100.10">
    <property type="entry name" value="Mannose-Binding Protein A, subunit A"/>
    <property type="match status" value="1"/>
</dbReference>
<dbReference type="PANTHER" id="PTHR45784">
    <property type="entry name" value="C-TYPE LECTIN DOMAIN FAMILY 20 MEMBER A-RELATED"/>
    <property type="match status" value="1"/>
</dbReference>
<feature type="domain" description="C-type lectin" evidence="1">
    <location>
        <begin position="36"/>
        <end position="156"/>
    </location>
</feature>
<dbReference type="Ensembl" id="ENSAMXT00005041019.1">
    <property type="protein sequence ID" value="ENSAMXP00005037654.1"/>
    <property type="gene ID" value="ENSAMXG00005017894.1"/>
</dbReference>
<dbReference type="InterPro" id="IPR016186">
    <property type="entry name" value="C-type_lectin-like/link_sf"/>
</dbReference>
<organism evidence="2 3">
    <name type="scientific">Astyanax mexicanus</name>
    <name type="common">Blind cave fish</name>
    <name type="synonym">Astyanax fasciatus mexicanus</name>
    <dbReference type="NCBI Taxonomy" id="7994"/>
    <lineage>
        <taxon>Eukaryota</taxon>
        <taxon>Metazoa</taxon>
        <taxon>Chordata</taxon>
        <taxon>Craniata</taxon>
        <taxon>Vertebrata</taxon>
        <taxon>Euteleostomi</taxon>
        <taxon>Actinopterygii</taxon>
        <taxon>Neopterygii</taxon>
        <taxon>Teleostei</taxon>
        <taxon>Ostariophysi</taxon>
        <taxon>Characiformes</taxon>
        <taxon>Characoidei</taxon>
        <taxon>Acestrorhamphidae</taxon>
        <taxon>Acestrorhamphinae</taxon>
        <taxon>Astyanax</taxon>
    </lineage>
</organism>
<evidence type="ECO:0000313" key="2">
    <source>
        <dbReference type="Ensembl" id="ENSAMXP00005037654.1"/>
    </source>
</evidence>
<protein>
    <recommendedName>
        <fullName evidence="1">C-type lectin domain-containing protein</fullName>
    </recommendedName>
</protein>
<dbReference type="PANTHER" id="PTHR45784:SF3">
    <property type="entry name" value="C-TYPE LECTIN DOMAIN FAMILY 4 MEMBER K-LIKE-RELATED"/>
    <property type="match status" value="1"/>
</dbReference>